<name>A0A0S2KIQ4_9BACT</name>
<proteinExistence type="predicted"/>
<dbReference type="STRING" id="76123.AS203_02780"/>
<reference evidence="3" key="1">
    <citation type="submission" date="2015-11" db="EMBL/GenBank/DDBJ databases">
        <authorList>
            <person name="Holder M.E."/>
            <person name="Ajami N.J."/>
            <person name="Petrosino J.F."/>
        </authorList>
    </citation>
    <scope>NUCLEOTIDE SEQUENCE [LARGE SCALE GENOMIC DNA]</scope>
    <source>
        <strain evidence="3">F0113</strain>
    </source>
</reference>
<dbReference type="AlphaFoldDB" id="A0A0S2KIQ4"/>
<dbReference type="OrthoDB" id="9991288at2"/>
<accession>A0A0S2KIQ4</accession>
<feature type="region of interest" description="Disordered" evidence="1">
    <location>
        <begin position="32"/>
        <end position="69"/>
    </location>
</feature>
<keyword evidence="3" id="KW-1185">Reference proteome</keyword>
<dbReference type="RefSeq" id="WP_025066515.1">
    <property type="nucleotide sequence ID" value="NZ_CP013195.1"/>
</dbReference>
<feature type="compositionally biased region" description="Polar residues" evidence="1">
    <location>
        <begin position="58"/>
        <end position="69"/>
    </location>
</feature>
<dbReference type="EMBL" id="CP013195">
    <property type="protein sequence ID" value="ALO48144.1"/>
    <property type="molecule type" value="Genomic_DNA"/>
</dbReference>
<feature type="compositionally biased region" description="Gly residues" evidence="1">
    <location>
        <begin position="34"/>
        <end position="45"/>
    </location>
</feature>
<sequence length="69" mass="7426">MKKSETTKRVYMKPVSEVLCIASESILQASGNAGTVGPGSGGGDAKQGWFEEDDDFSSNENSFNASWKY</sequence>
<protein>
    <submittedName>
        <fullName evidence="2">Uncharacterized protein</fullName>
    </submittedName>
</protein>
<evidence type="ECO:0000256" key="1">
    <source>
        <dbReference type="SAM" id="MobiDB-lite"/>
    </source>
</evidence>
<dbReference type="KEGG" id="peo:AS203_02780"/>
<evidence type="ECO:0000313" key="3">
    <source>
        <dbReference type="Proteomes" id="UP000056252"/>
    </source>
</evidence>
<dbReference type="Proteomes" id="UP000056252">
    <property type="component" value="Chromosome"/>
</dbReference>
<gene>
    <name evidence="2" type="ORF">AS203_02780</name>
</gene>
<organism evidence="2 3">
    <name type="scientific">Hoylesella enoeca</name>
    <dbReference type="NCBI Taxonomy" id="76123"/>
    <lineage>
        <taxon>Bacteria</taxon>
        <taxon>Pseudomonadati</taxon>
        <taxon>Bacteroidota</taxon>
        <taxon>Bacteroidia</taxon>
        <taxon>Bacteroidales</taxon>
        <taxon>Prevotellaceae</taxon>
        <taxon>Hoylesella</taxon>
    </lineage>
</organism>
<evidence type="ECO:0000313" key="2">
    <source>
        <dbReference type="EMBL" id="ALO48144.1"/>
    </source>
</evidence>